<feature type="transmembrane region" description="Helical" evidence="7">
    <location>
        <begin position="84"/>
        <end position="101"/>
    </location>
</feature>
<dbReference type="InterPro" id="IPR036259">
    <property type="entry name" value="MFS_trans_sf"/>
</dbReference>
<keyword evidence="5 7" id="KW-1133">Transmembrane helix</keyword>
<feature type="transmembrane region" description="Helical" evidence="7">
    <location>
        <begin position="107"/>
        <end position="123"/>
    </location>
</feature>
<dbReference type="Pfam" id="PF07690">
    <property type="entry name" value="MFS_1"/>
    <property type="match status" value="1"/>
</dbReference>
<evidence type="ECO:0000313" key="10">
    <source>
        <dbReference type="Proteomes" id="UP000231267"/>
    </source>
</evidence>
<evidence type="ECO:0000256" key="4">
    <source>
        <dbReference type="ARBA" id="ARBA00022692"/>
    </source>
</evidence>
<dbReference type="CDD" id="cd06173">
    <property type="entry name" value="MFS_MefA_like"/>
    <property type="match status" value="1"/>
</dbReference>
<proteinExistence type="predicted"/>
<feature type="domain" description="Major facilitator superfamily (MFS) profile" evidence="8">
    <location>
        <begin position="1"/>
        <end position="196"/>
    </location>
</feature>
<feature type="transmembrane region" description="Helical" evidence="7">
    <location>
        <begin position="174"/>
        <end position="191"/>
    </location>
</feature>
<reference evidence="9 10" key="1">
    <citation type="submission" date="2017-09" db="EMBL/GenBank/DDBJ databases">
        <title>Depth-based differentiation of microbial function through sediment-hosted aquifers and enrichment of novel symbionts in the deep terrestrial subsurface.</title>
        <authorList>
            <person name="Probst A.J."/>
            <person name="Ladd B."/>
            <person name="Jarett J.K."/>
            <person name="Geller-Mcgrath D.E."/>
            <person name="Sieber C.M."/>
            <person name="Emerson J.B."/>
            <person name="Anantharaman K."/>
            <person name="Thomas B.C."/>
            <person name="Malmstrom R."/>
            <person name="Stieglmeier M."/>
            <person name="Klingl A."/>
            <person name="Woyke T."/>
            <person name="Ryan C.M."/>
            <person name="Banfield J.F."/>
        </authorList>
    </citation>
    <scope>NUCLEOTIDE SEQUENCE [LARGE SCALE GENOMIC DNA]</scope>
    <source>
        <strain evidence="9">CG12_big_fil_rev_8_21_14_0_65_43_15</strain>
    </source>
</reference>
<gene>
    <name evidence="9" type="ORF">COW11_00260</name>
</gene>
<dbReference type="Gene3D" id="1.20.1250.20">
    <property type="entry name" value="MFS general substrate transporter like domains"/>
    <property type="match status" value="1"/>
</dbReference>
<evidence type="ECO:0000313" key="9">
    <source>
        <dbReference type="EMBL" id="PIW67010.1"/>
    </source>
</evidence>
<evidence type="ECO:0000256" key="2">
    <source>
        <dbReference type="ARBA" id="ARBA00022448"/>
    </source>
</evidence>
<evidence type="ECO:0000256" key="3">
    <source>
        <dbReference type="ARBA" id="ARBA00022475"/>
    </source>
</evidence>
<comment type="caution">
    <text evidence="9">The sequence shown here is derived from an EMBL/GenBank/DDBJ whole genome shotgun (WGS) entry which is preliminary data.</text>
</comment>
<dbReference type="AlphaFoldDB" id="A0A2J0LLT8"/>
<name>A0A2J0LLT8_9BACT</name>
<feature type="transmembrane region" description="Helical" evidence="7">
    <location>
        <begin position="364"/>
        <end position="383"/>
    </location>
</feature>
<organism evidence="9 10">
    <name type="scientific">Candidatus Taenaricola geysiri</name>
    <dbReference type="NCBI Taxonomy" id="1974752"/>
    <lineage>
        <taxon>Bacteria</taxon>
        <taxon>Pseudomonadati</taxon>
        <taxon>Candidatus Omnitrophota</taxon>
        <taxon>Candidatus Taenaricola</taxon>
    </lineage>
</organism>
<evidence type="ECO:0000256" key="1">
    <source>
        <dbReference type="ARBA" id="ARBA00004651"/>
    </source>
</evidence>
<accession>A0A2J0LLT8</accession>
<feature type="transmembrane region" description="Helical" evidence="7">
    <location>
        <begin position="238"/>
        <end position="260"/>
    </location>
</feature>
<feature type="transmembrane region" description="Helical" evidence="7">
    <location>
        <begin position="50"/>
        <end position="72"/>
    </location>
</feature>
<dbReference type="InterPro" id="IPR011701">
    <property type="entry name" value="MFS"/>
</dbReference>
<keyword evidence="6 7" id="KW-0472">Membrane</keyword>
<dbReference type="EMBL" id="PFGP01000006">
    <property type="protein sequence ID" value="PIW67010.1"/>
    <property type="molecule type" value="Genomic_DNA"/>
</dbReference>
<feature type="transmembrane region" description="Helical" evidence="7">
    <location>
        <begin position="327"/>
        <end position="352"/>
    </location>
</feature>
<dbReference type="PANTHER" id="PTHR43266:SF2">
    <property type="entry name" value="MAJOR FACILITATOR SUPERFAMILY (MFS) PROFILE DOMAIN-CONTAINING PROTEIN"/>
    <property type="match status" value="1"/>
</dbReference>
<feature type="transmembrane region" description="Helical" evidence="7">
    <location>
        <begin position="272"/>
        <end position="290"/>
    </location>
</feature>
<dbReference type="Proteomes" id="UP000231267">
    <property type="component" value="Unassembled WGS sequence"/>
</dbReference>
<dbReference type="GO" id="GO:0022857">
    <property type="term" value="F:transmembrane transporter activity"/>
    <property type="evidence" value="ECO:0007669"/>
    <property type="project" value="InterPro"/>
</dbReference>
<keyword evidence="4 7" id="KW-0812">Transmembrane</keyword>
<feature type="transmembrane region" description="Helical" evidence="7">
    <location>
        <begin position="302"/>
        <end position="321"/>
    </location>
</feature>
<dbReference type="GO" id="GO:0005886">
    <property type="term" value="C:plasma membrane"/>
    <property type="evidence" value="ECO:0007669"/>
    <property type="project" value="UniProtKB-SubCell"/>
</dbReference>
<evidence type="ECO:0000256" key="7">
    <source>
        <dbReference type="SAM" id="Phobius"/>
    </source>
</evidence>
<sequence length="421" mass="45621">MSKFRDVLKNRNFFLLWVGQIVSEFGERMTQMALIGLVYQKNPYSAVAMAKIIIFIVVPVFLVGPVAGVYVDRWNRRYTMISSDILRSIFVFLIPLCLAAFNKNILPVYILVFLVFSTTRFFLPSKMAIIPDLVNKEQLLMANSLISTTRMIATVIGLGLAGAIVSMAGPTGGFYINSGTFLFSAIMMFFVSTKGNMRLNKEILETRCAFEEALVKNNVLGQIKDGIKFLITNKKVMASIRGMFAVMAGLGAMSVVTIIFVQESFGSATKDIGFFGMLIGIGLFAGSVFYGKMGHCISKNRMMYISFIASGLAIAAFVLTAKFTRSAVMAAPFVILLGACGSPIVISSNTLIHEAIPEDVRGRVFSSVEAVIHIAFLACMLLAAKAADVIGNTGVLLGCAGFFVLFGAFSLLGAIRGEQNG</sequence>
<protein>
    <recommendedName>
        <fullName evidence="8">Major facilitator superfamily (MFS) profile domain-containing protein</fullName>
    </recommendedName>
</protein>
<feature type="transmembrane region" description="Helical" evidence="7">
    <location>
        <begin position="144"/>
        <end position="168"/>
    </location>
</feature>
<keyword evidence="2" id="KW-0813">Transport</keyword>
<dbReference type="PANTHER" id="PTHR43266">
    <property type="entry name" value="MACROLIDE-EFFLUX PROTEIN"/>
    <property type="match status" value="1"/>
</dbReference>
<evidence type="ECO:0000256" key="5">
    <source>
        <dbReference type="ARBA" id="ARBA00022989"/>
    </source>
</evidence>
<evidence type="ECO:0000256" key="6">
    <source>
        <dbReference type="ARBA" id="ARBA00023136"/>
    </source>
</evidence>
<evidence type="ECO:0000259" key="8">
    <source>
        <dbReference type="PROSITE" id="PS50850"/>
    </source>
</evidence>
<dbReference type="PROSITE" id="PS50850">
    <property type="entry name" value="MFS"/>
    <property type="match status" value="1"/>
</dbReference>
<keyword evidence="3" id="KW-1003">Cell membrane</keyword>
<dbReference type="SUPFAM" id="SSF103473">
    <property type="entry name" value="MFS general substrate transporter"/>
    <property type="match status" value="1"/>
</dbReference>
<feature type="transmembrane region" description="Helical" evidence="7">
    <location>
        <begin position="395"/>
        <end position="415"/>
    </location>
</feature>
<dbReference type="InterPro" id="IPR020846">
    <property type="entry name" value="MFS_dom"/>
</dbReference>
<comment type="subcellular location">
    <subcellularLocation>
        <location evidence="1">Cell membrane</location>
        <topology evidence="1">Multi-pass membrane protein</topology>
    </subcellularLocation>
</comment>